<dbReference type="PANTHER" id="PTHR34937:SF1">
    <property type="entry name" value="PARAMYOSIN"/>
    <property type="match status" value="1"/>
</dbReference>
<feature type="coiled-coil region" evidence="1">
    <location>
        <begin position="572"/>
        <end position="648"/>
    </location>
</feature>
<keyword evidence="1" id="KW-0175">Coiled coil</keyword>
<dbReference type="PANTHER" id="PTHR34937">
    <property type="entry name" value="OS08G0559800 PROTEIN"/>
    <property type="match status" value="1"/>
</dbReference>
<name>A0ABD0Z0L8_CARAN</name>
<feature type="coiled-coil region" evidence="1">
    <location>
        <begin position="190"/>
        <end position="295"/>
    </location>
</feature>
<protein>
    <recommendedName>
        <fullName evidence="5">Paramyosin</fullName>
    </recommendedName>
</protein>
<reference evidence="3 4" key="1">
    <citation type="submission" date="2024-04" db="EMBL/GenBank/DDBJ databases">
        <title>Genome assembly C_amara_ONT_v2.</title>
        <authorList>
            <person name="Yant L."/>
            <person name="Moore C."/>
            <person name="Slenker M."/>
        </authorList>
    </citation>
    <scope>NUCLEOTIDE SEQUENCE [LARGE SCALE GENOMIC DNA]</scope>
    <source>
        <tissue evidence="3">Leaf</tissue>
    </source>
</reference>
<feature type="compositionally biased region" description="Acidic residues" evidence="2">
    <location>
        <begin position="1"/>
        <end position="20"/>
    </location>
</feature>
<dbReference type="InterPro" id="IPR040300">
    <property type="entry name" value="At3g49055-like"/>
</dbReference>
<gene>
    <name evidence="3" type="ORF">V5N11_025467</name>
</gene>
<evidence type="ECO:0000313" key="4">
    <source>
        <dbReference type="Proteomes" id="UP001558713"/>
    </source>
</evidence>
<evidence type="ECO:0000313" key="3">
    <source>
        <dbReference type="EMBL" id="KAL1188253.1"/>
    </source>
</evidence>
<keyword evidence="4" id="KW-1185">Reference proteome</keyword>
<evidence type="ECO:0000256" key="2">
    <source>
        <dbReference type="SAM" id="MobiDB-lite"/>
    </source>
</evidence>
<proteinExistence type="predicted"/>
<organism evidence="3 4">
    <name type="scientific">Cardamine amara subsp. amara</name>
    <dbReference type="NCBI Taxonomy" id="228776"/>
    <lineage>
        <taxon>Eukaryota</taxon>
        <taxon>Viridiplantae</taxon>
        <taxon>Streptophyta</taxon>
        <taxon>Embryophyta</taxon>
        <taxon>Tracheophyta</taxon>
        <taxon>Spermatophyta</taxon>
        <taxon>Magnoliopsida</taxon>
        <taxon>eudicotyledons</taxon>
        <taxon>Gunneridae</taxon>
        <taxon>Pentapetalae</taxon>
        <taxon>rosids</taxon>
        <taxon>malvids</taxon>
        <taxon>Brassicales</taxon>
        <taxon>Brassicaceae</taxon>
        <taxon>Cardamineae</taxon>
        <taxon>Cardamine</taxon>
    </lineage>
</organism>
<evidence type="ECO:0000256" key="1">
    <source>
        <dbReference type="SAM" id="Coils"/>
    </source>
</evidence>
<feature type="coiled-coil region" evidence="1">
    <location>
        <begin position="39"/>
        <end position="125"/>
    </location>
</feature>
<feature type="coiled-coil region" evidence="1">
    <location>
        <begin position="477"/>
        <end position="546"/>
    </location>
</feature>
<comment type="caution">
    <text evidence="3">The sequence shown here is derived from an EMBL/GenBank/DDBJ whole genome shotgun (WGS) entry which is preliminary data.</text>
</comment>
<accession>A0ABD0Z0L8</accession>
<dbReference type="AlphaFoldDB" id="A0ABD0Z0L8"/>
<dbReference type="EMBL" id="JBANAX010000930">
    <property type="protein sequence ID" value="KAL1188253.1"/>
    <property type="molecule type" value="Genomic_DNA"/>
</dbReference>
<dbReference type="Proteomes" id="UP001558713">
    <property type="component" value="Unassembled WGS sequence"/>
</dbReference>
<sequence>MTSGADEDADAVLSDVEADEPAPVVLKDPPREEVSEERLIELIAELDREKKAREAAESSKSELQVSFNRLKALAHEVIKKRDEAKRERDEALKENENLTKELENVNKAKDELIKQQDEMLEKVDEAVRSRDGLKAEIENSSHMLVSGIEKISGKVSSFKNFSNGGLPKSQKYTGLASVAYGVIKRTNEIVEELVRQVDMTSKSRNEAREQMDQRNYEIAIEVSQLESAISNLRLEVAEKASIVDDLERDVREKDKRITELEKDNLEKVSVLEGEVVELKQLVDECNGKLKTMEMKMVAQRPLLMDQLHLVSKIHDQLYEVVKIVDGNSSEQSDLSESFFMPQETEMEENIRASLAGMESIFELTKVVSGKTQSLVEEKNHELKNLNETVDLLFKEKEHIGTLLRSALSKRMISEQPSQKRELFQAAENGLRDVGMDSKFTKRLNDGQVQDSHSVKTDDHSTEENEIYSLASTLENIVKASQLEIVELQHLLEESREETSSLRKQLDTQTKELKQRMRQIEELKEKERIANENVEGLMTDIAAAEEEITRWKVAAEQEAAAGGAVEQDFTSQLYVLKEELEEAKQAIRESEKKLKFKEETAAAAMGARDAAERSLRLADNRATKLRERIQELNRKVEELETHRDMNTSNRARYACWPWQLLGIDFVGGRRIESGQQSSNEMELAEPLI</sequence>
<feature type="region of interest" description="Disordered" evidence="2">
    <location>
        <begin position="1"/>
        <end position="31"/>
    </location>
</feature>
<evidence type="ECO:0008006" key="5">
    <source>
        <dbReference type="Google" id="ProtNLM"/>
    </source>
</evidence>